<name>A0A443SJ54_9ACAR</name>
<dbReference type="AlphaFoldDB" id="A0A443SJ54"/>
<protein>
    <submittedName>
        <fullName evidence="1">Uncharacterized protein</fullName>
    </submittedName>
</protein>
<proteinExistence type="predicted"/>
<dbReference type="VEuPathDB" id="VectorBase:LDEU004481"/>
<evidence type="ECO:0000313" key="2">
    <source>
        <dbReference type="Proteomes" id="UP000288716"/>
    </source>
</evidence>
<accession>A0A443SJ54</accession>
<comment type="caution">
    <text evidence="1">The sequence shown here is derived from an EMBL/GenBank/DDBJ whole genome shotgun (WGS) entry which is preliminary data.</text>
</comment>
<reference evidence="1 2" key="1">
    <citation type="journal article" date="2018" name="Gigascience">
        <title>Genomes of trombidid mites reveal novel predicted allergens and laterally-transferred genes associated with secondary metabolism.</title>
        <authorList>
            <person name="Dong X."/>
            <person name="Chaisiri K."/>
            <person name="Xia D."/>
            <person name="Armstrong S.D."/>
            <person name="Fang Y."/>
            <person name="Donnelly M.J."/>
            <person name="Kadowaki T."/>
            <person name="McGarry J.W."/>
            <person name="Darby A.C."/>
            <person name="Makepeace B.L."/>
        </authorList>
    </citation>
    <scope>NUCLEOTIDE SEQUENCE [LARGE SCALE GENOMIC DNA]</scope>
    <source>
        <strain evidence="1">UoL-UT</strain>
    </source>
</reference>
<evidence type="ECO:0000313" key="1">
    <source>
        <dbReference type="EMBL" id="RWS27561.1"/>
    </source>
</evidence>
<dbReference type="OrthoDB" id="6283821at2759"/>
<sequence length="426" mass="50048">MFPIVYRGYRRVSKPVASPRPQRKARIVFDDHIRPETQFTFVDFVPSFQAKTSCHTFSALMQLANEWMDKHPVWKIITCETISKYNCFSEYKGVTKMLRIWIQRLEKGEIQFNTAFWFRDFKPKRNGETFEPLDDVLAEVNSFILQRQLNGRVICVEAIECQATDDWKFDAEDMYCNDGITLRDLNKFKNFVTVVRIYYQRGFPALEEIGIADFVPQDISLNTVKNKNCERFSSLVKRASFWLSLNPEITVCRAQSMDRYVFESSYEVDTRSTFRSIEKSRHEIRFLRLFFKKTIDIKDGREADTASLMSLPPPPPVFLASSAFSTKKCEDHLNYWYTGMTLFQEERYKCRLLSVETSVIPAFVTDSKNESFTKAVDEVLECNRLDGRYRYSFMAVKLFYDEGYYNNLEENARSSQQCKDLLVDLP</sequence>
<dbReference type="STRING" id="299467.A0A443SJ54"/>
<gene>
    <name evidence="1" type="ORF">B4U80_07810</name>
</gene>
<organism evidence="1 2">
    <name type="scientific">Leptotrombidium deliense</name>
    <dbReference type="NCBI Taxonomy" id="299467"/>
    <lineage>
        <taxon>Eukaryota</taxon>
        <taxon>Metazoa</taxon>
        <taxon>Ecdysozoa</taxon>
        <taxon>Arthropoda</taxon>
        <taxon>Chelicerata</taxon>
        <taxon>Arachnida</taxon>
        <taxon>Acari</taxon>
        <taxon>Acariformes</taxon>
        <taxon>Trombidiformes</taxon>
        <taxon>Prostigmata</taxon>
        <taxon>Anystina</taxon>
        <taxon>Parasitengona</taxon>
        <taxon>Trombiculoidea</taxon>
        <taxon>Trombiculidae</taxon>
        <taxon>Leptotrombidium</taxon>
    </lineage>
</organism>
<dbReference type="Proteomes" id="UP000288716">
    <property type="component" value="Unassembled WGS sequence"/>
</dbReference>
<dbReference type="EMBL" id="NCKV01001927">
    <property type="protein sequence ID" value="RWS27561.1"/>
    <property type="molecule type" value="Genomic_DNA"/>
</dbReference>
<keyword evidence="2" id="KW-1185">Reference proteome</keyword>